<dbReference type="PANTHER" id="PTHR43731">
    <property type="entry name" value="RHOMBOID PROTEASE"/>
    <property type="match status" value="1"/>
</dbReference>
<sequence>MKAVSLQAAFPGTGMFVSIPSRDRTTLRWATPLLFAAMWLAFLWSISRPNQARATLWLDWGALSAGVASPRDWLATVQDGSVLRLFTALFLHADWSHLLGNLVFLLIFGLPAERVLGPWRFLLLFLGGGALSNLAAVFAIGTPDRVIIGASGAVSALIGTYLALFPRAKLGVVLPLGLFLEFVRAPASLLIGTWAALQVVFAYIGPAFGMVAWSAHLTGFTLGMGYGLYVRAAIARRLRKRKGF</sequence>
<dbReference type="PANTHER" id="PTHR43731:SF26">
    <property type="entry name" value="RHOMBOID-LIKE PROTEIN 10, CHLOROPLASTIC"/>
    <property type="match status" value="1"/>
</dbReference>
<evidence type="ECO:0000256" key="2">
    <source>
        <dbReference type="ARBA" id="ARBA00022692"/>
    </source>
</evidence>
<dbReference type="AlphaFoldDB" id="A0A0K2ZCA3"/>
<dbReference type="GO" id="GO:0016020">
    <property type="term" value="C:membrane"/>
    <property type="evidence" value="ECO:0007669"/>
    <property type="project" value="UniProtKB-SubCell"/>
</dbReference>
<evidence type="ECO:0000313" key="7">
    <source>
        <dbReference type="EMBL" id="CTP82856.1"/>
    </source>
</evidence>
<dbReference type="InterPro" id="IPR050925">
    <property type="entry name" value="Rhomboid_protease_S54"/>
</dbReference>
<evidence type="ECO:0000256" key="5">
    <source>
        <dbReference type="SAM" id="Phobius"/>
    </source>
</evidence>
<evidence type="ECO:0000259" key="6">
    <source>
        <dbReference type="Pfam" id="PF01694"/>
    </source>
</evidence>
<feature type="transmembrane region" description="Helical" evidence="5">
    <location>
        <begin position="29"/>
        <end position="47"/>
    </location>
</feature>
<reference evidence="8" key="1">
    <citation type="submission" date="2015-07" db="EMBL/GenBank/DDBJ databases">
        <authorList>
            <person name="Wibberg D."/>
        </authorList>
    </citation>
    <scope>NUCLEOTIDE SEQUENCE [LARGE SCALE GENOMIC DNA]</scope>
</reference>
<evidence type="ECO:0000256" key="1">
    <source>
        <dbReference type="ARBA" id="ARBA00004141"/>
    </source>
</evidence>
<name>A0A0K2ZCA3_9XANT</name>
<protein>
    <recommendedName>
        <fullName evidence="6">Peptidase S54 rhomboid domain-containing protein</fullName>
    </recommendedName>
</protein>
<feature type="transmembrane region" description="Helical" evidence="5">
    <location>
        <begin position="210"/>
        <end position="234"/>
    </location>
</feature>
<keyword evidence="8" id="KW-1185">Reference proteome</keyword>
<keyword evidence="2 5" id="KW-0812">Transmembrane</keyword>
<evidence type="ECO:0000256" key="4">
    <source>
        <dbReference type="ARBA" id="ARBA00023136"/>
    </source>
</evidence>
<evidence type="ECO:0000313" key="8">
    <source>
        <dbReference type="Proteomes" id="UP000046187"/>
    </source>
</evidence>
<evidence type="ECO:0000256" key="3">
    <source>
        <dbReference type="ARBA" id="ARBA00022989"/>
    </source>
</evidence>
<dbReference type="Pfam" id="PF01694">
    <property type="entry name" value="Rhomboid"/>
    <property type="match status" value="1"/>
</dbReference>
<feature type="transmembrane region" description="Helical" evidence="5">
    <location>
        <begin position="146"/>
        <end position="164"/>
    </location>
</feature>
<feature type="transmembrane region" description="Helical" evidence="5">
    <location>
        <begin position="121"/>
        <end position="140"/>
    </location>
</feature>
<dbReference type="Gene3D" id="1.20.1540.10">
    <property type="entry name" value="Rhomboid-like"/>
    <property type="match status" value="1"/>
</dbReference>
<keyword evidence="4 5" id="KW-0472">Membrane</keyword>
<dbReference type="FunFam" id="1.20.1540.10:FF:000027">
    <property type="entry name" value="Rhomboid family intramembrane serine protease"/>
    <property type="match status" value="1"/>
</dbReference>
<dbReference type="Proteomes" id="UP000046187">
    <property type="component" value="Unassembled WGS sequence"/>
</dbReference>
<keyword evidence="3 5" id="KW-1133">Transmembrane helix</keyword>
<feature type="domain" description="Peptidase S54 rhomboid" evidence="6">
    <location>
        <begin position="80"/>
        <end position="231"/>
    </location>
</feature>
<dbReference type="GO" id="GO:0004252">
    <property type="term" value="F:serine-type endopeptidase activity"/>
    <property type="evidence" value="ECO:0007669"/>
    <property type="project" value="InterPro"/>
</dbReference>
<proteinExistence type="predicted"/>
<dbReference type="InterPro" id="IPR022764">
    <property type="entry name" value="Peptidase_S54_rhomboid_dom"/>
</dbReference>
<organism evidence="7 8">
    <name type="scientific">Xanthomonas graminis pv. arrhenatheri LMG 727</name>
    <dbReference type="NCBI Taxonomy" id="1195923"/>
    <lineage>
        <taxon>Bacteria</taxon>
        <taxon>Pseudomonadati</taxon>
        <taxon>Pseudomonadota</taxon>
        <taxon>Gammaproteobacteria</taxon>
        <taxon>Lysobacterales</taxon>
        <taxon>Lysobacteraceae</taxon>
        <taxon>Xanthomonas</taxon>
        <taxon>Xanthomonas translucens group</taxon>
        <taxon>Xanthomonas graminis</taxon>
    </lineage>
</organism>
<comment type="subcellular location">
    <subcellularLocation>
        <location evidence="1">Membrane</location>
        <topology evidence="1">Multi-pass membrane protein</topology>
    </subcellularLocation>
</comment>
<dbReference type="SUPFAM" id="SSF144091">
    <property type="entry name" value="Rhomboid-like"/>
    <property type="match status" value="1"/>
</dbReference>
<dbReference type="EMBL" id="CXOI01000006">
    <property type="protein sequence ID" value="CTP82856.1"/>
    <property type="molecule type" value="Genomic_DNA"/>
</dbReference>
<feature type="transmembrane region" description="Helical" evidence="5">
    <location>
        <begin position="89"/>
        <end position="109"/>
    </location>
</feature>
<accession>A0A0K2ZCA3</accession>
<gene>
    <name evidence="7" type="ORF">XTALMG727_0422</name>
</gene>
<dbReference type="InterPro" id="IPR035952">
    <property type="entry name" value="Rhomboid-like_sf"/>
</dbReference>